<dbReference type="eggNOG" id="KOG1488">
    <property type="taxonomic scope" value="Eukaryota"/>
</dbReference>
<dbReference type="PANTHER" id="PTHR12537">
    <property type="entry name" value="RNA BINDING PROTEIN PUMILIO-RELATED"/>
    <property type="match status" value="1"/>
</dbReference>
<accession>A0A0D1CHN7</accession>
<dbReference type="RefSeq" id="XP_011391806.1">
    <property type="nucleotide sequence ID" value="XM_011393504.1"/>
</dbReference>
<dbReference type="VEuPathDB" id="FungiDB:UMAG_05467"/>
<feature type="repeat" description="Pumilio" evidence="2">
    <location>
        <begin position="603"/>
        <end position="638"/>
    </location>
</feature>
<dbReference type="OrthoDB" id="668540at2759"/>
<feature type="compositionally biased region" description="Polar residues" evidence="3">
    <location>
        <begin position="398"/>
        <end position="413"/>
    </location>
</feature>
<dbReference type="Proteomes" id="UP000000561">
    <property type="component" value="Chromosome 18"/>
</dbReference>
<gene>
    <name evidence="5" type="ORF">UMAG_05467</name>
</gene>
<evidence type="ECO:0000313" key="5">
    <source>
        <dbReference type="EMBL" id="KIS66473.1"/>
    </source>
</evidence>
<keyword evidence="1" id="KW-0677">Repeat</keyword>
<feature type="compositionally biased region" description="Polar residues" evidence="3">
    <location>
        <begin position="9"/>
        <end position="32"/>
    </location>
</feature>
<feature type="repeat" description="Pumilio" evidence="2">
    <location>
        <begin position="489"/>
        <end position="527"/>
    </location>
</feature>
<evidence type="ECO:0000256" key="3">
    <source>
        <dbReference type="SAM" id="MobiDB-lite"/>
    </source>
</evidence>
<dbReference type="GO" id="GO:0003730">
    <property type="term" value="F:mRNA 3'-UTR binding"/>
    <property type="evidence" value="ECO:0000318"/>
    <property type="project" value="GO_Central"/>
</dbReference>
<dbReference type="GeneID" id="23565355"/>
<feature type="region of interest" description="Disordered" evidence="3">
    <location>
        <begin position="1"/>
        <end position="49"/>
    </location>
</feature>
<feature type="region of interest" description="Disordered" evidence="3">
    <location>
        <begin position="296"/>
        <end position="326"/>
    </location>
</feature>
<dbReference type="PROSITE" id="PS50302">
    <property type="entry name" value="PUM"/>
    <property type="match status" value="2"/>
</dbReference>
<dbReference type="InterPro" id="IPR011989">
    <property type="entry name" value="ARM-like"/>
</dbReference>
<feature type="region of interest" description="Disordered" evidence="3">
    <location>
        <begin position="156"/>
        <end position="187"/>
    </location>
</feature>
<sequence length="748" mass="83228">MAFFAQGKFSPSSPNMQCNANASRDSTQTSLARDQADSRSMLRHSTTADCWPDSASAASHYAVNLDSWNGDSQLPRPTARVTARSHTSSIGQPLPLQLDRYTEADKSAIAYRMQQPDAWIKENDSLRQLGGCDKEPWSQDPRTPMPLPAYHASPAHQRFASGSSGAYSGAYSDHRNVPPSEPDSDLSSDYSEFFQIPGLSFQSTYPCETREQRSFSTTYSEPQRHLPDFVVEELKRLKLENMALKRMAQEVVRYNNSHASAIGQGPDRHPTQCSHHPLLSTPIRLQRVLNGAEPMQTYREDSRPPNAASTPSAKPRQMGASASMWAPERRRADSLIQTGSSTPSRDGVEPARSSTYSAAELSRCIAMNDQSLSTFPGHQRMVVTENSRAADRPHPLSARSTHNSPGPASTVTTPKLEDAPASSLVAMVLDKRGQEASLLLQQQLKNASPERQAEIFDAICARIVPLSHDRHGNFLVQSAIEARCEIARHLKGAFVELTMSQFGCHVVQKALEGEEDIRESVTEELLGSRLDETLTSRHSIHVWQRILETEWSRAPFREKIFAAINRQLKGRWAQTARQETGSIICQNIFESARPAEKAQCVHEVLEQLDDCATNQWGVWVVQHIIEHGDEDERRAALEGLVRSAAKLTLSLYGQKAVMSGLKTGDRQFMQDYVEAMCHSSQPRRPPLIDVCLAPHGIQIVTQLLTTVDQKTRDRIISTVRRNSVFLKGSKTGMKVHQLCERARAFAGY</sequence>
<dbReference type="GO" id="GO:0000288">
    <property type="term" value="P:nuclear-transcribed mRNA catabolic process, deadenylation-dependent decay"/>
    <property type="evidence" value="ECO:0000318"/>
    <property type="project" value="GO_Central"/>
</dbReference>
<dbReference type="SMART" id="SM00025">
    <property type="entry name" value="Pumilio"/>
    <property type="match status" value="7"/>
</dbReference>
<dbReference type="InterPro" id="IPR001313">
    <property type="entry name" value="Pumilio_RNA-bd_rpt"/>
</dbReference>
<dbReference type="AlphaFoldDB" id="A0A0D1CHN7"/>
<dbReference type="InterPro" id="IPR016024">
    <property type="entry name" value="ARM-type_fold"/>
</dbReference>
<proteinExistence type="predicted"/>
<dbReference type="SUPFAM" id="SSF48371">
    <property type="entry name" value="ARM repeat"/>
    <property type="match status" value="1"/>
</dbReference>
<keyword evidence="6" id="KW-1185">Reference proteome</keyword>
<dbReference type="PANTHER" id="PTHR12537:SF12">
    <property type="entry name" value="MATERNAL PROTEIN PUMILIO"/>
    <property type="match status" value="1"/>
</dbReference>
<dbReference type="Pfam" id="PF00806">
    <property type="entry name" value="PUF"/>
    <property type="match status" value="5"/>
</dbReference>
<feature type="region of interest" description="Disordered" evidence="3">
    <location>
        <begin position="385"/>
        <end position="417"/>
    </location>
</feature>
<dbReference type="InterPro" id="IPR033133">
    <property type="entry name" value="PUM-HD"/>
</dbReference>
<feature type="compositionally biased region" description="Low complexity" evidence="3">
    <location>
        <begin position="160"/>
        <end position="171"/>
    </location>
</feature>
<evidence type="ECO:0000256" key="2">
    <source>
        <dbReference type="PROSITE-ProRule" id="PRU00317"/>
    </source>
</evidence>
<dbReference type="STRING" id="237631.A0A0D1CHN7"/>
<evidence type="ECO:0000259" key="4">
    <source>
        <dbReference type="PROSITE" id="PS50303"/>
    </source>
</evidence>
<dbReference type="OMA" id="PEEHIVI"/>
<feature type="domain" description="PUM-HD" evidence="4">
    <location>
        <begin position="396"/>
        <end position="743"/>
    </location>
</feature>
<dbReference type="InParanoid" id="A0A0D1CHN7"/>
<feature type="compositionally biased region" description="Polar residues" evidence="3">
    <location>
        <begin position="335"/>
        <end position="344"/>
    </location>
</feature>
<dbReference type="PROSITE" id="PS50303">
    <property type="entry name" value="PUM_HD"/>
    <property type="match status" value="1"/>
</dbReference>
<evidence type="ECO:0000313" key="6">
    <source>
        <dbReference type="Proteomes" id="UP000000561"/>
    </source>
</evidence>
<dbReference type="KEGG" id="uma:UMAG_05467"/>
<organism evidence="5 6">
    <name type="scientific">Mycosarcoma maydis</name>
    <name type="common">Corn smut fungus</name>
    <name type="synonym">Ustilago maydis</name>
    <dbReference type="NCBI Taxonomy" id="5270"/>
    <lineage>
        <taxon>Eukaryota</taxon>
        <taxon>Fungi</taxon>
        <taxon>Dikarya</taxon>
        <taxon>Basidiomycota</taxon>
        <taxon>Ustilaginomycotina</taxon>
        <taxon>Ustilaginomycetes</taxon>
        <taxon>Ustilaginales</taxon>
        <taxon>Ustilaginaceae</taxon>
        <taxon>Mycosarcoma</taxon>
    </lineage>
</organism>
<name>A0A0D1CHN7_MYCMD</name>
<dbReference type="Gene3D" id="1.25.10.10">
    <property type="entry name" value="Leucine-rich Repeat Variant"/>
    <property type="match status" value="1"/>
</dbReference>
<evidence type="ECO:0000256" key="1">
    <source>
        <dbReference type="ARBA" id="ARBA00022737"/>
    </source>
</evidence>
<reference evidence="5 6" key="1">
    <citation type="journal article" date="2006" name="Nature">
        <title>Insights from the genome of the biotrophic fungal plant pathogen Ustilago maydis.</title>
        <authorList>
            <person name="Kamper J."/>
            <person name="Kahmann R."/>
            <person name="Bolker M."/>
            <person name="Ma L.J."/>
            <person name="Brefort T."/>
            <person name="Saville B.J."/>
            <person name="Banuett F."/>
            <person name="Kronstad J.W."/>
            <person name="Gold S.E."/>
            <person name="Muller O."/>
            <person name="Perlin M.H."/>
            <person name="Wosten H.A."/>
            <person name="de Vries R."/>
            <person name="Ruiz-Herrera J."/>
            <person name="Reynaga-Pena C.G."/>
            <person name="Snetselaar K."/>
            <person name="McCann M."/>
            <person name="Perez-Martin J."/>
            <person name="Feldbrugge M."/>
            <person name="Basse C.W."/>
            <person name="Steinberg G."/>
            <person name="Ibeas J.I."/>
            <person name="Holloman W."/>
            <person name="Guzman P."/>
            <person name="Farman M."/>
            <person name="Stajich J.E."/>
            <person name="Sentandreu R."/>
            <person name="Gonzalez-Prieto J.M."/>
            <person name="Kennell J.C."/>
            <person name="Molina L."/>
            <person name="Schirawski J."/>
            <person name="Mendoza-Mendoza A."/>
            <person name="Greilinger D."/>
            <person name="Munch K."/>
            <person name="Rossel N."/>
            <person name="Scherer M."/>
            <person name="Vranes M."/>
            <person name="Ladendorf O."/>
            <person name="Vincon V."/>
            <person name="Fuchs U."/>
            <person name="Sandrock B."/>
            <person name="Meng S."/>
            <person name="Ho E.C."/>
            <person name="Cahill M.J."/>
            <person name="Boyce K.J."/>
            <person name="Klose J."/>
            <person name="Klosterman S.J."/>
            <person name="Deelstra H.J."/>
            <person name="Ortiz-Castellanos L."/>
            <person name="Li W."/>
            <person name="Sanchez-Alonso P."/>
            <person name="Schreier P.H."/>
            <person name="Hauser-Hahn I."/>
            <person name="Vaupel M."/>
            <person name="Koopmann E."/>
            <person name="Friedrich G."/>
            <person name="Voss H."/>
            <person name="Schluter T."/>
            <person name="Margolis J."/>
            <person name="Platt D."/>
            <person name="Swimmer C."/>
            <person name="Gnirke A."/>
            <person name="Chen F."/>
            <person name="Vysotskaia V."/>
            <person name="Mannhaupt G."/>
            <person name="Guldener U."/>
            <person name="Munsterkotter M."/>
            <person name="Haase D."/>
            <person name="Oesterheld M."/>
            <person name="Mewes H.W."/>
            <person name="Mauceli E.W."/>
            <person name="DeCaprio D."/>
            <person name="Wade C.M."/>
            <person name="Butler J."/>
            <person name="Young S."/>
            <person name="Jaffe D.B."/>
            <person name="Calvo S."/>
            <person name="Nusbaum C."/>
            <person name="Galagan J."/>
            <person name="Birren B.W."/>
        </authorList>
    </citation>
    <scope>NUCLEOTIDE SEQUENCE [LARGE SCALE GENOMIC DNA]</scope>
    <source>
        <strain evidence="6">DSM 14603 / FGSC 9021 / UM521</strain>
    </source>
</reference>
<protein>
    <recommendedName>
        <fullName evidence="4">PUM-HD domain-containing protein</fullName>
    </recommendedName>
</protein>
<dbReference type="EMBL" id="CM003157">
    <property type="protein sequence ID" value="KIS66473.1"/>
    <property type="molecule type" value="Genomic_DNA"/>
</dbReference>
<feature type="region of interest" description="Disordered" evidence="3">
    <location>
        <begin position="335"/>
        <end position="354"/>
    </location>
</feature>
<dbReference type="GO" id="GO:0005737">
    <property type="term" value="C:cytoplasm"/>
    <property type="evidence" value="ECO:0000318"/>
    <property type="project" value="GO_Central"/>
</dbReference>